<evidence type="ECO:0000313" key="3">
    <source>
        <dbReference type="EMBL" id="GGP71173.1"/>
    </source>
</evidence>
<dbReference type="InterPro" id="IPR009061">
    <property type="entry name" value="DNA-bd_dom_put_sf"/>
</dbReference>
<accession>A0A918AQV3</accession>
<dbReference type="Gene3D" id="1.10.1660.10">
    <property type="match status" value="1"/>
</dbReference>
<evidence type="ECO:0000259" key="2">
    <source>
        <dbReference type="PROSITE" id="PS50937"/>
    </source>
</evidence>
<dbReference type="PRINTS" id="PR00040">
    <property type="entry name" value="HTHMERR"/>
</dbReference>
<dbReference type="PROSITE" id="PS50937">
    <property type="entry name" value="HTH_MERR_2"/>
    <property type="match status" value="1"/>
</dbReference>
<keyword evidence="1" id="KW-0238">DNA-binding</keyword>
<protein>
    <submittedName>
        <fullName evidence="3">MerR family transcriptional regulator</fullName>
    </submittedName>
</protein>
<keyword evidence="4" id="KW-1185">Reference proteome</keyword>
<sequence length="349" mass="38747">MAAMDDNHLYPIGDVARRTGLSVSAIRFYADEGVIAPTSHTRAGHRLYDVDAITRLELVRTLRELGASLDDIRELLAEGTTLRQLAATHLALVERQLRDLSARRAVLRTIVNQHTETEQVALMHNLVSMSDDDRARLIGEFWDEVTDGLTIPPYLVEQLHQLRPDLPEEPTTEQLQAWIELAELVRDGAFRREVRQFLHKGFGTPMPVDLATPAMLARIEEHRRAEVEARTAELSGLSPDSPRAREIAERLVDSLAGLTAEATGRPLGEHEIAELRRSMAEPDPTGAVERHVERAVAEYTDLFDRFLTLMDTINGTAQWDVLGAGPSDEWIAAALTPPASTTRPAATGR</sequence>
<dbReference type="Proteomes" id="UP000639606">
    <property type="component" value="Unassembled WGS sequence"/>
</dbReference>
<dbReference type="Pfam" id="PF13411">
    <property type="entry name" value="MerR_1"/>
    <property type="match status" value="1"/>
</dbReference>
<gene>
    <name evidence="3" type="ORF">GCM10010185_50300</name>
</gene>
<feature type="domain" description="HTH merR-type" evidence="2">
    <location>
        <begin position="9"/>
        <end position="78"/>
    </location>
</feature>
<dbReference type="SMART" id="SM00422">
    <property type="entry name" value="HTH_MERR"/>
    <property type="match status" value="1"/>
</dbReference>
<dbReference type="PANTHER" id="PTHR30204">
    <property type="entry name" value="REDOX-CYCLING DRUG-SENSING TRANSCRIPTIONAL ACTIVATOR SOXR"/>
    <property type="match status" value="1"/>
</dbReference>
<evidence type="ECO:0000256" key="1">
    <source>
        <dbReference type="ARBA" id="ARBA00023125"/>
    </source>
</evidence>
<dbReference type="EMBL" id="BMRG01000012">
    <property type="protein sequence ID" value="GGP71173.1"/>
    <property type="molecule type" value="Genomic_DNA"/>
</dbReference>
<evidence type="ECO:0000313" key="4">
    <source>
        <dbReference type="Proteomes" id="UP000639606"/>
    </source>
</evidence>
<name>A0A918AQV3_9PSEU</name>
<comment type="caution">
    <text evidence="3">The sequence shown here is derived from an EMBL/GenBank/DDBJ whole genome shotgun (WGS) entry which is preliminary data.</text>
</comment>
<dbReference type="CDD" id="cd00592">
    <property type="entry name" value="HTH_MerR-like"/>
    <property type="match status" value="1"/>
</dbReference>
<dbReference type="InterPro" id="IPR000551">
    <property type="entry name" value="MerR-type_HTH_dom"/>
</dbReference>
<dbReference type="InterPro" id="IPR047057">
    <property type="entry name" value="MerR_fam"/>
</dbReference>
<reference evidence="3" key="2">
    <citation type="submission" date="2020-09" db="EMBL/GenBank/DDBJ databases">
        <authorList>
            <person name="Sun Q."/>
            <person name="Ohkuma M."/>
        </authorList>
    </citation>
    <scope>NUCLEOTIDE SEQUENCE</scope>
    <source>
        <strain evidence="3">JCM 3313</strain>
    </source>
</reference>
<dbReference type="GO" id="GO:0003700">
    <property type="term" value="F:DNA-binding transcription factor activity"/>
    <property type="evidence" value="ECO:0007669"/>
    <property type="project" value="InterPro"/>
</dbReference>
<dbReference type="GO" id="GO:0003677">
    <property type="term" value="F:DNA binding"/>
    <property type="evidence" value="ECO:0007669"/>
    <property type="project" value="UniProtKB-KW"/>
</dbReference>
<reference evidence="3" key="1">
    <citation type="journal article" date="2014" name="Int. J. Syst. Evol. Microbiol.">
        <title>Complete genome sequence of Corynebacterium casei LMG S-19264T (=DSM 44701T), isolated from a smear-ripened cheese.</title>
        <authorList>
            <consortium name="US DOE Joint Genome Institute (JGI-PGF)"/>
            <person name="Walter F."/>
            <person name="Albersmeier A."/>
            <person name="Kalinowski J."/>
            <person name="Ruckert C."/>
        </authorList>
    </citation>
    <scope>NUCLEOTIDE SEQUENCE</scope>
    <source>
        <strain evidence="3">JCM 3313</strain>
    </source>
</reference>
<dbReference type="SUPFAM" id="SSF46955">
    <property type="entry name" value="Putative DNA-binding domain"/>
    <property type="match status" value="1"/>
</dbReference>
<dbReference type="AlphaFoldDB" id="A0A918AQV3"/>
<dbReference type="PANTHER" id="PTHR30204:SF93">
    <property type="entry name" value="HTH MERR-TYPE DOMAIN-CONTAINING PROTEIN"/>
    <property type="match status" value="1"/>
</dbReference>
<organism evidence="3 4">
    <name type="scientific">Saccharothrix coeruleofusca</name>
    <dbReference type="NCBI Taxonomy" id="33919"/>
    <lineage>
        <taxon>Bacteria</taxon>
        <taxon>Bacillati</taxon>
        <taxon>Actinomycetota</taxon>
        <taxon>Actinomycetes</taxon>
        <taxon>Pseudonocardiales</taxon>
        <taxon>Pseudonocardiaceae</taxon>
        <taxon>Saccharothrix</taxon>
    </lineage>
</organism>
<proteinExistence type="predicted"/>